<evidence type="ECO:0000256" key="1">
    <source>
        <dbReference type="ARBA" id="ARBA00002286"/>
    </source>
</evidence>
<dbReference type="Pfam" id="PF00665">
    <property type="entry name" value="rve"/>
    <property type="match status" value="1"/>
</dbReference>
<sequence>MAKYSFEFKLKLVHDYLSGQGGLRFLAKKYGFKDSSQISKWINAYKELGEEGLLRSRKNKNYSVQFKLDAIELYLTTELSYQEVANLLKMNNPSLIANWLRTYQKFGIEGLSKQKGRPPTMSKKKRNEPQPLPSERSQVEKLEKENRMLKIENAYLKELRRLRLEDEQKMNESHESFTVSEDGFRLKDILETLRFPKSTYMYWQKRLDRTASTQIIEEEIQAIRKKHQHYGYRRITQELKRRGFQVNKKKVQRLIQKLKLQVKAFTKKSRKYNSYKGIVGKIAKNLIRRRFKTSVPHQKITTDTTEFKYFEADNAGIFRQKKLYLDPFMDMYNSEILSYSLSTQPNGKTVMKGLKEAISQTNDCPYRRTFHSDQGWAYQMNVYIQTLKDNNIFQSMSRKGTCLDNSPMENFFSILKQEVYYGKIYQSQNELIEAIENYIYYYNHHRIKEKLNWKSPVEFRQFNQKTA</sequence>
<dbReference type="InterPro" id="IPR055247">
    <property type="entry name" value="InsJ-like_HTH"/>
</dbReference>
<dbReference type="Gene3D" id="1.10.10.10">
    <property type="entry name" value="Winged helix-like DNA-binding domain superfamily/Winged helix DNA-binding domain"/>
    <property type="match status" value="1"/>
</dbReference>
<evidence type="ECO:0000313" key="5">
    <source>
        <dbReference type="Proteomes" id="UP000429730"/>
    </source>
</evidence>
<dbReference type="Pfam" id="PF13333">
    <property type="entry name" value="rve_2"/>
    <property type="match status" value="1"/>
</dbReference>
<dbReference type="Pfam" id="PF13276">
    <property type="entry name" value="HTH_21"/>
    <property type="match status" value="1"/>
</dbReference>
<dbReference type="Proteomes" id="UP000429730">
    <property type="component" value="Unassembled WGS sequence"/>
</dbReference>
<dbReference type="GO" id="GO:0015074">
    <property type="term" value="P:DNA integration"/>
    <property type="evidence" value="ECO:0007669"/>
    <property type="project" value="InterPro"/>
</dbReference>
<reference evidence="4 5" key="1">
    <citation type="submission" date="2019-04" db="EMBL/GenBank/DDBJ databases">
        <title>Step-wise assembly of the neonatal virome modulated by breast feeding.</title>
        <authorList>
            <person name="Liang G."/>
            <person name="Bushman F."/>
        </authorList>
    </citation>
    <scope>NUCLEOTIDE SEQUENCE [LARGE SCALE GENOMIC DNA]</scope>
    <source>
        <strain evidence="4 5">E3754</strain>
    </source>
</reference>
<dbReference type="InterPro" id="IPR010921">
    <property type="entry name" value="Trp_repressor/repl_initiator"/>
</dbReference>
<dbReference type="PANTHER" id="PTHR46889:SF5">
    <property type="entry name" value="INTEGRASE PROTEIN"/>
    <property type="match status" value="1"/>
</dbReference>
<dbReference type="EMBL" id="WVTJ01000135">
    <property type="protein sequence ID" value="MXS54343.1"/>
    <property type="molecule type" value="Genomic_DNA"/>
</dbReference>
<dbReference type="InterPro" id="IPR050900">
    <property type="entry name" value="Transposase_IS3/IS150/IS904"/>
</dbReference>
<dbReference type="InterPro" id="IPR048020">
    <property type="entry name" value="Transpos_IS3"/>
</dbReference>
<dbReference type="SUPFAM" id="SSF53098">
    <property type="entry name" value="Ribonuclease H-like"/>
    <property type="match status" value="1"/>
</dbReference>
<name>A0AAP6RK85_ENTFL</name>
<dbReference type="NCBIfam" id="NF033516">
    <property type="entry name" value="transpos_IS3"/>
    <property type="match status" value="1"/>
</dbReference>
<dbReference type="InterPro" id="IPR036397">
    <property type="entry name" value="RNaseH_sf"/>
</dbReference>
<dbReference type="Gene3D" id="1.10.10.60">
    <property type="entry name" value="Homeodomain-like"/>
    <property type="match status" value="1"/>
</dbReference>
<dbReference type="Gene3D" id="3.30.420.10">
    <property type="entry name" value="Ribonuclease H-like superfamily/Ribonuclease H"/>
    <property type="match status" value="1"/>
</dbReference>
<dbReference type="Pfam" id="PF13518">
    <property type="entry name" value="HTH_28"/>
    <property type="match status" value="2"/>
</dbReference>
<comment type="caution">
    <text evidence="4">The sequence shown here is derived from an EMBL/GenBank/DDBJ whole genome shotgun (WGS) entry which is preliminary data.</text>
</comment>
<dbReference type="InterPro" id="IPR025948">
    <property type="entry name" value="HTH-like_dom"/>
</dbReference>
<organism evidence="4 5">
    <name type="scientific">Enterococcus faecalis</name>
    <name type="common">Streptococcus faecalis</name>
    <dbReference type="NCBI Taxonomy" id="1351"/>
    <lineage>
        <taxon>Bacteria</taxon>
        <taxon>Bacillati</taxon>
        <taxon>Bacillota</taxon>
        <taxon>Bacilli</taxon>
        <taxon>Lactobacillales</taxon>
        <taxon>Enterococcaceae</taxon>
        <taxon>Enterococcus</taxon>
    </lineage>
</organism>
<feature type="domain" description="Integrase catalytic" evidence="3">
    <location>
        <begin position="292"/>
        <end position="464"/>
    </location>
</feature>
<dbReference type="GO" id="GO:0043565">
    <property type="term" value="F:sequence-specific DNA binding"/>
    <property type="evidence" value="ECO:0007669"/>
    <property type="project" value="InterPro"/>
</dbReference>
<evidence type="ECO:0000313" key="4">
    <source>
        <dbReference type="EMBL" id="MXS54343.1"/>
    </source>
</evidence>
<evidence type="ECO:0000259" key="3">
    <source>
        <dbReference type="PROSITE" id="PS50994"/>
    </source>
</evidence>
<dbReference type="SUPFAM" id="SSF48295">
    <property type="entry name" value="TrpR-like"/>
    <property type="match status" value="1"/>
</dbReference>
<protein>
    <submittedName>
        <fullName evidence="4">IS3 family transposase</fullName>
    </submittedName>
</protein>
<dbReference type="PANTHER" id="PTHR46889">
    <property type="entry name" value="TRANSPOSASE INSF FOR INSERTION SEQUENCE IS3B-RELATED"/>
    <property type="match status" value="1"/>
</dbReference>
<feature type="region of interest" description="Disordered" evidence="2">
    <location>
        <begin position="111"/>
        <end position="143"/>
    </location>
</feature>
<gene>
    <name evidence="4" type="ORF">GTI81_16895</name>
</gene>
<dbReference type="InterPro" id="IPR001584">
    <property type="entry name" value="Integrase_cat-core"/>
</dbReference>
<proteinExistence type="predicted"/>
<comment type="function">
    <text evidence="1">Involved in the transposition of the insertion sequence.</text>
</comment>
<evidence type="ECO:0000256" key="2">
    <source>
        <dbReference type="SAM" id="MobiDB-lite"/>
    </source>
</evidence>
<dbReference type="PROSITE" id="PS50994">
    <property type="entry name" value="INTEGRASE"/>
    <property type="match status" value="1"/>
</dbReference>
<dbReference type="InterPro" id="IPR036388">
    <property type="entry name" value="WH-like_DNA-bd_sf"/>
</dbReference>
<dbReference type="InterPro" id="IPR012337">
    <property type="entry name" value="RNaseH-like_sf"/>
</dbReference>
<dbReference type="AlphaFoldDB" id="A0AAP6RK85"/>
<accession>A0AAP6RK85</accession>